<feature type="signal peptide" evidence="1">
    <location>
        <begin position="1"/>
        <end position="27"/>
    </location>
</feature>
<protein>
    <submittedName>
        <fullName evidence="3">ABC transporter substrate-binding protein</fullName>
    </submittedName>
</protein>
<dbReference type="CDD" id="cd08509">
    <property type="entry name" value="PBP2_TmCBP_oligosaccharides_like"/>
    <property type="match status" value="1"/>
</dbReference>
<reference evidence="3" key="1">
    <citation type="submission" date="2021-02" db="EMBL/GenBank/DDBJ databases">
        <title>Natrosporangium hydrolyticum gen. nov., sp. nov, a haloalkaliphilic actinobacterium from a soda solonchak soil.</title>
        <authorList>
            <person name="Sorokin D.Y."/>
            <person name="Khijniak T.V."/>
            <person name="Zakharycheva A.P."/>
            <person name="Boueva O.V."/>
            <person name="Ariskina E.V."/>
            <person name="Hahnke R.L."/>
            <person name="Bunk B."/>
            <person name="Sproer C."/>
            <person name="Schumann P."/>
            <person name="Evtushenko L.I."/>
            <person name="Kublanov I.V."/>
        </authorList>
    </citation>
    <scope>NUCLEOTIDE SEQUENCE</scope>
    <source>
        <strain evidence="3">DSM 106523</strain>
    </source>
</reference>
<sequence>MMSPARKRMRYAAPLLVVALTATVGCAEPETTSNEPAAPEFPRAETLYTGGSQWGPPTSWNPLSGGDDATGVRGLLYEPLYLFDPWTAELEPWLAEQSDWVEDDVYELTLRQGIEWSDGTPMTADDVVFTVELGRIDGMPYADVFDWLDEVVALDDHTVRFTFSDPRRGEWDNFLTSHHIVPEHLWSRLSEEDVPTHTNHDNPVGSGAYLYHSHTEDRMVWERNDDWWGTEALDLEMRPRYVIDVVNASNEIAFRQIVQNQLDLSNFFLPGIEQTVAEQEAVATFYPEEPYMLSANTAYLVPNTTRAPLDDPEFRRALAFSIDVSAIVEQVYGGIVRAADPTGLLPTWDDYVDDAVVAEFGFEYDPSEAEEILAAAGYSDTTGDGYVETPDGSQIELSLIVPDGWSDWNEAAFVIADGAREAGISLAVDFPANSTLNDRRNAGEFDLIIDNRTPLTNTPWSTYRFLFNMPIRDSQPEFNAGRYENPEAWQLTQGLARMSVGDPGFQETMSALQEITLRELPAIPMWYNGAWSQVNHSTWTNWPSDDDDTPNHYPVTWGGYWDMGAIYMLAELEPVTGG</sequence>
<accession>A0A895YGF5</accession>
<dbReference type="GO" id="GO:1904680">
    <property type="term" value="F:peptide transmembrane transporter activity"/>
    <property type="evidence" value="ECO:0007669"/>
    <property type="project" value="TreeGrafter"/>
</dbReference>
<dbReference type="SUPFAM" id="SSF53850">
    <property type="entry name" value="Periplasmic binding protein-like II"/>
    <property type="match status" value="1"/>
</dbReference>
<dbReference type="PROSITE" id="PS51257">
    <property type="entry name" value="PROKAR_LIPOPROTEIN"/>
    <property type="match status" value="1"/>
</dbReference>
<feature type="chain" id="PRO_5034560351" evidence="1">
    <location>
        <begin position="28"/>
        <end position="578"/>
    </location>
</feature>
<organism evidence="3 4">
    <name type="scientific">Natronosporangium hydrolyticum</name>
    <dbReference type="NCBI Taxonomy" id="2811111"/>
    <lineage>
        <taxon>Bacteria</taxon>
        <taxon>Bacillati</taxon>
        <taxon>Actinomycetota</taxon>
        <taxon>Actinomycetes</taxon>
        <taxon>Micromonosporales</taxon>
        <taxon>Micromonosporaceae</taxon>
        <taxon>Natronosporangium</taxon>
    </lineage>
</organism>
<dbReference type="GO" id="GO:0043190">
    <property type="term" value="C:ATP-binding cassette (ABC) transporter complex"/>
    <property type="evidence" value="ECO:0007669"/>
    <property type="project" value="InterPro"/>
</dbReference>
<evidence type="ECO:0000313" key="4">
    <source>
        <dbReference type="Proteomes" id="UP000662857"/>
    </source>
</evidence>
<evidence type="ECO:0000313" key="3">
    <source>
        <dbReference type="EMBL" id="QSB13616.1"/>
    </source>
</evidence>
<dbReference type="Gene3D" id="3.10.105.10">
    <property type="entry name" value="Dipeptide-binding Protein, Domain 3"/>
    <property type="match status" value="1"/>
</dbReference>
<dbReference type="EMBL" id="CP070499">
    <property type="protein sequence ID" value="QSB13616.1"/>
    <property type="molecule type" value="Genomic_DNA"/>
</dbReference>
<dbReference type="PANTHER" id="PTHR30290:SF82">
    <property type="entry name" value="ABC-TYPE DIPEPTIDE_OLIGOPEPTIDE TRANSPORT SYSTEM, PERIPLASMIC COMPONENT"/>
    <property type="match status" value="1"/>
</dbReference>
<evidence type="ECO:0000256" key="1">
    <source>
        <dbReference type="SAM" id="SignalP"/>
    </source>
</evidence>
<evidence type="ECO:0000259" key="2">
    <source>
        <dbReference type="Pfam" id="PF00496"/>
    </source>
</evidence>
<dbReference type="Gene3D" id="3.40.190.10">
    <property type="entry name" value="Periplasmic binding protein-like II"/>
    <property type="match status" value="1"/>
</dbReference>
<dbReference type="GO" id="GO:0042597">
    <property type="term" value="C:periplasmic space"/>
    <property type="evidence" value="ECO:0007669"/>
    <property type="project" value="UniProtKB-ARBA"/>
</dbReference>
<dbReference type="Proteomes" id="UP000662857">
    <property type="component" value="Chromosome"/>
</dbReference>
<dbReference type="InterPro" id="IPR000914">
    <property type="entry name" value="SBP_5_dom"/>
</dbReference>
<proteinExistence type="predicted"/>
<dbReference type="PANTHER" id="PTHR30290">
    <property type="entry name" value="PERIPLASMIC BINDING COMPONENT OF ABC TRANSPORTER"/>
    <property type="match status" value="1"/>
</dbReference>
<gene>
    <name evidence="3" type="ORF">JQS43_18830</name>
</gene>
<dbReference type="RefSeq" id="WP_239675714.1">
    <property type="nucleotide sequence ID" value="NZ_CP070499.1"/>
</dbReference>
<feature type="domain" description="Solute-binding protein family 5" evidence="2">
    <location>
        <begin position="89"/>
        <end position="466"/>
    </location>
</feature>
<dbReference type="Pfam" id="PF00496">
    <property type="entry name" value="SBP_bac_5"/>
    <property type="match status" value="1"/>
</dbReference>
<dbReference type="KEGG" id="nhy:JQS43_18830"/>
<dbReference type="Gene3D" id="3.90.76.10">
    <property type="entry name" value="Dipeptide-binding Protein, Domain 1"/>
    <property type="match status" value="1"/>
</dbReference>
<dbReference type="GO" id="GO:0015833">
    <property type="term" value="P:peptide transport"/>
    <property type="evidence" value="ECO:0007669"/>
    <property type="project" value="TreeGrafter"/>
</dbReference>
<dbReference type="InterPro" id="IPR030678">
    <property type="entry name" value="Peptide/Ni-bd"/>
</dbReference>
<name>A0A895YGF5_9ACTN</name>
<dbReference type="AlphaFoldDB" id="A0A895YGF5"/>
<dbReference type="InterPro" id="IPR039424">
    <property type="entry name" value="SBP_5"/>
</dbReference>
<keyword evidence="4" id="KW-1185">Reference proteome</keyword>
<keyword evidence="1" id="KW-0732">Signal</keyword>
<dbReference type="PIRSF" id="PIRSF002741">
    <property type="entry name" value="MppA"/>
    <property type="match status" value="1"/>
</dbReference>